<reference evidence="2" key="1">
    <citation type="journal article" date="2012" name="Proc. Natl. Acad. Sci. U.S.A.">
        <title>Antigenic diversity is generated by distinct evolutionary mechanisms in African trypanosome species.</title>
        <authorList>
            <person name="Jackson A.P."/>
            <person name="Berry A."/>
            <person name="Aslett M."/>
            <person name="Allison H.C."/>
            <person name="Burton P."/>
            <person name="Vavrova-Anderson J."/>
            <person name="Brown R."/>
            <person name="Browne H."/>
            <person name="Corton N."/>
            <person name="Hauser H."/>
            <person name="Gamble J."/>
            <person name="Gilderthorp R."/>
            <person name="Marcello L."/>
            <person name="McQuillan J."/>
            <person name="Otto T.D."/>
            <person name="Quail M.A."/>
            <person name="Sanders M.J."/>
            <person name="van Tonder A."/>
            <person name="Ginger M.L."/>
            <person name="Field M.C."/>
            <person name="Barry J.D."/>
            <person name="Hertz-Fowler C."/>
            <person name="Berriman M."/>
        </authorList>
    </citation>
    <scope>NUCLEOTIDE SEQUENCE</scope>
    <source>
        <strain evidence="2">IL3000</strain>
    </source>
</reference>
<protein>
    <submittedName>
        <fullName evidence="2">Uncharacterized protein</fullName>
    </submittedName>
</protein>
<organism evidence="2">
    <name type="scientific">Trypanosoma congolense (strain IL3000)</name>
    <dbReference type="NCBI Taxonomy" id="1068625"/>
    <lineage>
        <taxon>Eukaryota</taxon>
        <taxon>Discoba</taxon>
        <taxon>Euglenozoa</taxon>
        <taxon>Kinetoplastea</taxon>
        <taxon>Metakinetoplastina</taxon>
        <taxon>Trypanosomatida</taxon>
        <taxon>Trypanosomatidae</taxon>
        <taxon>Trypanosoma</taxon>
        <taxon>Nannomonas</taxon>
    </lineage>
</organism>
<dbReference type="EMBL" id="HE575319">
    <property type="protein sequence ID" value="CCC90957.1"/>
    <property type="molecule type" value="Genomic_DNA"/>
</dbReference>
<dbReference type="VEuPathDB" id="TriTrypDB:TcIL3000_6_1920"/>
<sequence length="225" mass="24843">MLLLFWKKKLPIQHKSKYCVFSVILVACGMAHSAKNSSASEPANVQVSADAAAQQPSTVVQSVITGANSPVSGETRNVRMRHSSPLRSQGADNASRIELADRKAVRISQSLPLSPPGDDVAIRTSIFSIRTEGEQLPTYGLVDESSIFYESQRCWALYNKTGRFHRKPPWHLSSVAEDNREKPLQMKWLDDIVLTPFDELFPDQRSKGDVCNTDVKAVAADGTTE</sequence>
<feature type="region of interest" description="Disordered" evidence="1">
    <location>
        <begin position="71"/>
        <end position="93"/>
    </location>
</feature>
<proteinExistence type="predicted"/>
<dbReference type="PROSITE" id="PS51257">
    <property type="entry name" value="PROKAR_LIPOPROTEIN"/>
    <property type="match status" value="1"/>
</dbReference>
<accession>G0UNJ7</accession>
<dbReference type="AlphaFoldDB" id="G0UNJ7"/>
<name>G0UNJ7_TRYCI</name>
<evidence type="ECO:0000313" key="2">
    <source>
        <dbReference type="EMBL" id="CCC90957.1"/>
    </source>
</evidence>
<evidence type="ECO:0000256" key="1">
    <source>
        <dbReference type="SAM" id="MobiDB-lite"/>
    </source>
</evidence>
<gene>
    <name evidence="2" type="ORF">TCIL3000_6_1920</name>
</gene>